<comment type="subcellular location">
    <subcellularLocation>
        <location evidence="1">Nucleus</location>
    </subcellularLocation>
</comment>
<comment type="similarity">
    <text evidence="2">Belongs to the bHLH protein family.</text>
</comment>
<keyword evidence="3" id="KW-0805">Transcription regulation</keyword>
<sequence>MTISSSSAAASSSSNIADGMKSKIAHGPPPKSRWRSEGKQRIYGRRLLDALRAARRGDGSSNTVSVGPRVIKDASDSALALTAQGQTRWSSAILFGRIGRRKLLLKAGGKIRRRMPWRKTEVVPPKVVKGKMVRDRLRILSRLVPGCRKLSAPMLLEETADYVAALEMQVRTMRMLSEALSAGMLPTAMEGSPSSDAAIGE</sequence>
<organism evidence="7 10">
    <name type="scientific">Vanilla planifolia</name>
    <name type="common">Vanilla</name>
    <dbReference type="NCBI Taxonomy" id="51239"/>
    <lineage>
        <taxon>Eukaryota</taxon>
        <taxon>Viridiplantae</taxon>
        <taxon>Streptophyta</taxon>
        <taxon>Embryophyta</taxon>
        <taxon>Tracheophyta</taxon>
        <taxon>Spermatophyta</taxon>
        <taxon>Magnoliopsida</taxon>
        <taxon>Liliopsida</taxon>
        <taxon>Asparagales</taxon>
        <taxon>Orchidaceae</taxon>
        <taxon>Vanilloideae</taxon>
        <taxon>Vanilleae</taxon>
        <taxon>Vanilla</taxon>
    </lineage>
</organism>
<evidence type="ECO:0000313" key="8">
    <source>
        <dbReference type="EMBL" id="KAG0449353.1"/>
    </source>
</evidence>
<evidence type="ECO:0000256" key="5">
    <source>
        <dbReference type="ARBA" id="ARBA00023242"/>
    </source>
</evidence>
<feature type="region of interest" description="Disordered" evidence="6">
    <location>
        <begin position="1"/>
        <end position="39"/>
    </location>
</feature>
<dbReference type="EMBL" id="JADCNM010000194">
    <property type="protein sequence ID" value="KAG0449266.1"/>
    <property type="molecule type" value="Genomic_DNA"/>
</dbReference>
<evidence type="ECO:0000256" key="2">
    <source>
        <dbReference type="ARBA" id="ARBA00005510"/>
    </source>
</evidence>
<dbReference type="EMBL" id="JADCNL010000193">
    <property type="protein sequence ID" value="KAG0449353.1"/>
    <property type="molecule type" value="Genomic_DNA"/>
</dbReference>
<accession>A0A835PBV2</accession>
<keyword evidence="9" id="KW-1185">Reference proteome</keyword>
<feature type="compositionally biased region" description="Low complexity" evidence="6">
    <location>
        <begin position="1"/>
        <end position="14"/>
    </location>
</feature>
<dbReference type="InterPro" id="IPR036638">
    <property type="entry name" value="HLH_DNA-bd_sf"/>
</dbReference>
<evidence type="ECO:0000256" key="6">
    <source>
        <dbReference type="SAM" id="MobiDB-lite"/>
    </source>
</evidence>
<dbReference type="PANTHER" id="PTHR33124">
    <property type="entry name" value="TRANSCRIPTION FACTOR IBH1-LIKE 1"/>
    <property type="match status" value="1"/>
</dbReference>
<protein>
    <submittedName>
        <fullName evidence="7">Uncharacterized protein</fullName>
    </submittedName>
</protein>
<evidence type="ECO:0000313" key="10">
    <source>
        <dbReference type="Proteomes" id="UP000639772"/>
    </source>
</evidence>
<dbReference type="CDD" id="cd11444">
    <property type="entry name" value="bHLH_AtIBH1_like"/>
    <property type="match status" value="1"/>
</dbReference>
<evidence type="ECO:0000313" key="7">
    <source>
        <dbReference type="EMBL" id="KAG0449266.1"/>
    </source>
</evidence>
<dbReference type="GO" id="GO:0000976">
    <property type="term" value="F:transcription cis-regulatory region binding"/>
    <property type="evidence" value="ECO:0007669"/>
    <property type="project" value="UniProtKB-ARBA"/>
</dbReference>
<dbReference type="OrthoDB" id="1647165at2759"/>
<dbReference type="InterPro" id="IPR044660">
    <property type="entry name" value="IBH1-like"/>
</dbReference>
<evidence type="ECO:0000313" key="9">
    <source>
        <dbReference type="Proteomes" id="UP000636800"/>
    </source>
</evidence>
<keyword evidence="4" id="KW-0804">Transcription</keyword>
<reference evidence="9 10" key="1">
    <citation type="journal article" date="2020" name="Nat. Food">
        <title>A phased Vanilla planifolia genome enables genetic improvement of flavour and production.</title>
        <authorList>
            <person name="Hasing T."/>
            <person name="Tang H."/>
            <person name="Brym M."/>
            <person name="Khazi F."/>
            <person name="Huang T."/>
            <person name="Chambers A.H."/>
        </authorList>
    </citation>
    <scope>NUCLEOTIDE SEQUENCE [LARGE SCALE GENOMIC DNA]</scope>
    <source>
        <tissue evidence="7">Leaf</tissue>
    </source>
</reference>
<dbReference type="GO" id="GO:0005634">
    <property type="term" value="C:nucleus"/>
    <property type="evidence" value="ECO:0007669"/>
    <property type="project" value="UniProtKB-SubCell"/>
</dbReference>
<comment type="caution">
    <text evidence="7">The sequence shown here is derived from an EMBL/GenBank/DDBJ whole genome shotgun (WGS) entry which is preliminary data.</text>
</comment>
<dbReference type="InterPro" id="IPR044549">
    <property type="entry name" value="bHLH_AtIBH1-like"/>
</dbReference>
<evidence type="ECO:0000256" key="1">
    <source>
        <dbReference type="ARBA" id="ARBA00004123"/>
    </source>
</evidence>
<dbReference type="GO" id="GO:0006355">
    <property type="term" value="P:regulation of DNA-templated transcription"/>
    <property type="evidence" value="ECO:0007669"/>
    <property type="project" value="InterPro"/>
</dbReference>
<dbReference type="Proteomes" id="UP000639772">
    <property type="component" value="Unassembled WGS sequence"/>
</dbReference>
<gene>
    <name evidence="7" type="ORF">HPP92_027383</name>
    <name evidence="8" type="ORF">HPP92_027393</name>
</gene>
<dbReference type="SUPFAM" id="SSF47459">
    <property type="entry name" value="HLH, helix-loop-helix DNA-binding domain"/>
    <property type="match status" value="1"/>
</dbReference>
<evidence type="ECO:0000256" key="3">
    <source>
        <dbReference type="ARBA" id="ARBA00023015"/>
    </source>
</evidence>
<keyword evidence="5" id="KW-0539">Nucleus</keyword>
<name>A0A835PBV2_VANPL</name>
<proteinExistence type="inferred from homology"/>
<dbReference type="Proteomes" id="UP000636800">
    <property type="component" value="Unassembled WGS sequence"/>
</dbReference>
<dbReference type="GO" id="GO:0046983">
    <property type="term" value="F:protein dimerization activity"/>
    <property type="evidence" value="ECO:0007669"/>
    <property type="project" value="InterPro"/>
</dbReference>
<dbReference type="PANTHER" id="PTHR33124:SF51">
    <property type="entry name" value="BHLH DOMAIN-CONTAINING PROTEIN"/>
    <property type="match status" value="1"/>
</dbReference>
<evidence type="ECO:0000256" key="4">
    <source>
        <dbReference type="ARBA" id="ARBA00023163"/>
    </source>
</evidence>
<dbReference type="AlphaFoldDB" id="A0A835PBV2"/>